<organism evidence="1 2">
    <name type="scientific">Fusarium venenatum</name>
    <dbReference type="NCBI Taxonomy" id="56646"/>
    <lineage>
        <taxon>Eukaryota</taxon>
        <taxon>Fungi</taxon>
        <taxon>Dikarya</taxon>
        <taxon>Ascomycota</taxon>
        <taxon>Pezizomycotina</taxon>
        <taxon>Sordariomycetes</taxon>
        <taxon>Hypocreomycetidae</taxon>
        <taxon>Hypocreales</taxon>
        <taxon>Nectriaceae</taxon>
        <taxon>Fusarium</taxon>
    </lineage>
</organism>
<keyword evidence="2" id="KW-1185">Reference proteome</keyword>
<sequence length="83" mass="8850">MSLDVVEPKCERKIASTMYPGLPGQAGLLIILHTLVFVACTVGSNPFKTCAACTDATLCPCWNAIKRFVWALSPTPLVSRPAG</sequence>
<name>A0A2L2T024_9HYPO</name>
<dbReference type="EMBL" id="LN649232">
    <property type="protein sequence ID" value="CEI39253.1"/>
    <property type="molecule type" value="Genomic_DNA"/>
</dbReference>
<dbReference type="Proteomes" id="UP000245910">
    <property type="component" value="Chromosome IIII"/>
</dbReference>
<dbReference type="AlphaFoldDB" id="A0A2L2T024"/>
<proteinExistence type="predicted"/>
<evidence type="ECO:0000313" key="2">
    <source>
        <dbReference type="Proteomes" id="UP000245910"/>
    </source>
</evidence>
<evidence type="ECO:0000313" key="1">
    <source>
        <dbReference type="EMBL" id="CEI39253.1"/>
    </source>
</evidence>
<protein>
    <submittedName>
        <fullName evidence="1">Uncharacterized protein</fullName>
    </submittedName>
</protein>
<reference evidence="2" key="1">
    <citation type="submission" date="2014-10" db="EMBL/GenBank/DDBJ databases">
        <authorList>
            <person name="King R."/>
        </authorList>
    </citation>
    <scope>NUCLEOTIDE SEQUENCE [LARGE SCALE GENOMIC DNA]</scope>
    <source>
        <strain evidence="2">A3/5</strain>
    </source>
</reference>
<accession>A0A2L2T024</accession>